<organism evidence="2 3">
    <name type="scientific">Mytilus edulis</name>
    <name type="common">Blue mussel</name>
    <dbReference type="NCBI Taxonomy" id="6550"/>
    <lineage>
        <taxon>Eukaryota</taxon>
        <taxon>Metazoa</taxon>
        <taxon>Spiralia</taxon>
        <taxon>Lophotrochozoa</taxon>
        <taxon>Mollusca</taxon>
        <taxon>Bivalvia</taxon>
        <taxon>Autobranchia</taxon>
        <taxon>Pteriomorphia</taxon>
        <taxon>Mytilida</taxon>
        <taxon>Mytiloidea</taxon>
        <taxon>Mytilidae</taxon>
        <taxon>Mytilinae</taxon>
        <taxon>Mytilus</taxon>
    </lineage>
</organism>
<dbReference type="InterPro" id="IPR012337">
    <property type="entry name" value="RNaseH-like_sf"/>
</dbReference>
<protein>
    <recommendedName>
        <fullName evidence="1">Integrase catalytic domain-containing protein</fullName>
    </recommendedName>
</protein>
<evidence type="ECO:0000313" key="2">
    <source>
        <dbReference type="EMBL" id="CAG2250610.1"/>
    </source>
</evidence>
<dbReference type="Pfam" id="PF00665">
    <property type="entry name" value="rve"/>
    <property type="match status" value="1"/>
</dbReference>
<dbReference type="PANTHER" id="PTHR37984">
    <property type="entry name" value="PROTEIN CBG26694"/>
    <property type="match status" value="1"/>
</dbReference>
<gene>
    <name evidence="2" type="ORF">MEDL_62336</name>
</gene>
<dbReference type="EMBL" id="CAJPWZ010003058">
    <property type="protein sequence ID" value="CAG2250610.1"/>
    <property type="molecule type" value="Genomic_DNA"/>
</dbReference>
<dbReference type="Gene3D" id="3.30.420.10">
    <property type="entry name" value="Ribonuclease H-like superfamily/Ribonuclease H"/>
    <property type="match status" value="1"/>
</dbReference>
<dbReference type="InterPro" id="IPR001584">
    <property type="entry name" value="Integrase_cat-core"/>
</dbReference>
<accession>A0A8S3UYJ7</accession>
<dbReference type="PANTHER" id="PTHR37984:SF15">
    <property type="entry name" value="INTEGRASE CATALYTIC DOMAIN-CONTAINING PROTEIN"/>
    <property type="match status" value="1"/>
</dbReference>
<dbReference type="GO" id="GO:0003676">
    <property type="term" value="F:nucleic acid binding"/>
    <property type="evidence" value="ECO:0007669"/>
    <property type="project" value="InterPro"/>
</dbReference>
<dbReference type="Proteomes" id="UP000683360">
    <property type="component" value="Unassembled WGS sequence"/>
</dbReference>
<dbReference type="AlphaFoldDB" id="A0A8S3UYJ7"/>
<keyword evidence="3" id="KW-1185">Reference proteome</keyword>
<proteinExistence type="predicted"/>
<reference evidence="2" key="1">
    <citation type="submission" date="2021-03" db="EMBL/GenBank/DDBJ databases">
        <authorList>
            <person name="Bekaert M."/>
        </authorList>
    </citation>
    <scope>NUCLEOTIDE SEQUENCE</scope>
</reference>
<name>A0A8S3UYJ7_MYTED</name>
<feature type="domain" description="Integrase catalytic" evidence="1">
    <location>
        <begin position="17"/>
        <end position="192"/>
    </location>
</feature>
<dbReference type="GO" id="GO:0015074">
    <property type="term" value="P:DNA integration"/>
    <property type="evidence" value="ECO:0007669"/>
    <property type="project" value="InterPro"/>
</dbReference>
<dbReference type="SUPFAM" id="SSF53098">
    <property type="entry name" value="Ribonuclease H-like"/>
    <property type="match status" value="1"/>
</dbReference>
<dbReference type="InterPro" id="IPR050951">
    <property type="entry name" value="Retrovirus_Pol_polyprotein"/>
</dbReference>
<dbReference type="InterPro" id="IPR036397">
    <property type="entry name" value="RNaseH_sf"/>
</dbReference>
<dbReference type="OrthoDB" id="116078at2759"/>
<sequence length="206" mass="24214">MNQHVKDYVQTCDVCEEKKQPPRSKRHKKKSYIMGARFERIASDITGPFPLTDRENAYILVIEDYFTKFTEVYPIRDMETGTVANVLLKGWIKIYGCPIELHTDQGTQYESKLFQGICKLLGISKTRTTVGHPRSDGTVERSNRTVKEMLSKYINKHQKDWDLYIDYMVMAYNATPHDSTNITPYKMVFGDEIRHRLRNYKMKRTK</sequence>
<dbReference type="FunFam" id="3.30.420.10:FF:000032">
    <property type="entry name" value="Retrovirus-related Pol polyprotein from transposon 297-like Protein"/>
    <property type="match status" value="1"/>
</dbReference>
<evidence type="ECO:0000259" key="1">
    <source>
        <dbReference type="PROSITE" id="PS50994"/>
    </source>
</evidence>
<evidence type="ECO:0000313" key="3">
    <source>
        <dbReference type="Proteomes" id="UP000683360"/>
    </source>
</evidence>
<dbReference type="PROSITE" id="PS50994">
    <property type="entry name" value="INTEGRASE"/>
    <property type="match status" value="1"/>
</dbReference>
<comment type="caution">
    <text evidence="2">The sequence shown here is derived from an EMBL/GenBank/DDBJ whole genome shotgun (WGS) entry which is preliminary data.</text>
</comment>